<feature type="domain" description="O-acyltransferase WSD1 C-terminal" evidence="2">
    <location>
        <begin position="26"/>
        <end position="168"/>
    </location>
</feature>
<evidence type="ECO:0000313" key="4">
    <source>
        <dbReference type="Proteomes" id="UP000218209"/>
    </source>
</evidence>
<feature type="compositionally biased region" description="Low complexity" evidence="1">
    <location>
        <begin position="213"/>
        <end position="229"/>
    </location>
</feature>
<dbReference type="GO" id="GO:0005886">
    <property type="term" value="C:plasma membrane"/>
    <property type="evidence" value="ECO:0007669"/>
    <property type="project" value="TreeGrafter"/>
</dbReference>
<dbReference type="Proteomes" id="UP000218209">
    <property type="component" value="Unassembled WGS sequence"/>
</dbReference>
<evidence type="ECO:0000256" key="1">
    <source>
        <dbReference type="SAM" id="MobiDB-lite"/>
    </source>
</evidence>
<evidence type="ECO:0000313" key="3">
    <source>
        <dbReference type="EMBL" id="OSX75547.1"/>
    </source>
</evidence>
<dbReference type="PANTHER" id="PTHR31650">
    <property type="entry name" value="O-ACYLTRANSFERASE (WSD1-LIKE) FAMILY PROTEIN"/>
    <property type="match status" value="1"/>
</dbReference>
<dbReference type="AlphaFoldDB" id="A0A1X6P3W7"/>
<dbReference type="Pfam" id="PF06974">
    <property type="entry name" value="WS_DGAT_C"/>
    <property type="match status" value="1"/>
</dbReference>
<keyword evidence="4" id="KW-1185">Reference proteome</keyword>
<organism evidence="3 4">
    <name type="scientific">Porphyra umbilicalis</name>
    <name type="common">Purple laver</name>
    <name type="synonym">Red alga</name>
    <dbReference type="NCBI Taxonomy" id="2786"/>
    <lineage>
        <taxon>Eukaryota</taxon>
        <taxon>Rhodophyta</taxon>
        <taxon>Bangiophyceae</taxon>
        <taxon>Bangiales</taxon>
        <taxon>Bangiaceae</taxon>
        <taxon>Porphyra</taxon>
    </lineage>
</organism>
<protein>
    <recommendedName>
        <fullName evidence="2">O-acyltransferase WSD1 C-terminal domain-containing protein</fullName>
    </recommendedName>
</protein>
<name>A0A1X6P3W7_PORUM</name>
<accession>A0A1X6P3W7</accession>
<evidence type="ECO:0000259" key="2">
    <source>
        <dbReference type="Pfam" id="PF06974"/>
    </source>
</evidence>
<gene>
    <name evidence="3" type="ORF">BU14_0233s0025</name>
</gene>
<dbReference type="InterPro" id="IPR009721">
    <property type="entry name" value="O-acyltransferase_WSD1_C"/>
</dbReference>
<dbReference type="GO" id="GO:0008374">
    <property type="term" value="F:O-acyltransferase activity"/>
    <property type="evidence" value="ECO:0007669"/>
    <property type="project" value="InterPro"/>
</dbReference>
<feature type="compositionally biased region" description="Basic and acidic residues" evidence="1">
    <location>
        <begin position="192"/>
        <end position="212"/>
    </location>
</feature>
<proteinExistence type="predicted"/>
<dbReference type="InterPro" id="IPR045034">
    <property type="entry name" value="O-acyltransferase_WSD1-like"/>
</dbReference>
<sequence length="229" mass="23147">MPFSLHPPGVGAAPAAAAATAAGLLSNTFALLSAPLPVGASTPPARLAAATAAFRALKQGVEPALTVAAFRLLGLLPSRLRGAVWARLTRRVSLTFSNVPGPVRAVAIAGRPVTGIACLVPTAGSVGASVGVFSYDGCVTLGVYGDAAVLPRGAAGLADALVRELDALCALGETGEESRGVVATHDRARGLRRPESRGAMRWEAAWRKDERQSLSSEASSVSSGGESEA</sequence>
<dbReference type="EMBL" id="KV918900">
    <property type="protein sequence ID" value="OSX75547.1"/>
    <property type="molecule type" value="Genomic_DNA"/>
</dbReference>
<dbReference type="PANTHER" id="PTHR31650:SF1">
    <property type="entry name" value="WAX ESTER SYNTHASE_DIACYLGLYCEROL ACYLTRANSFERASE 4-RELATED"/>
    <property type="match status" value="1"/>
</dbReference>
<dbReference type="OrthoDB" id="619536at2759"/>
<feature type="region of interest" description="Disordered" evidence="1">
    <location>
        <begin position="192"/>
        <end position="229"/>
    </location>
</feature>
<reference evidence="3 4" key="1">
    <citation type="submission" date="2017-03" db="EMBL/GenBank/DDBJ databases">
        <title>WGS assembly of Porphyra umbilicalis.</title>
        <authorList>
            <person name="Brawley S.H."/>
            <person name="Blouin N.A."/>
            <person name="Ficko-Blean E."/>
            <person name="Wheeler G.L."/>
            <person name="Lohr M."/>
            <person name="Goodson H.V."/>
            <person name="Jenkins J.W."/>
            <person name="Blaby-Haas C.E."/>
            <person name="Helliwell K.E."/>
            <person name="Chan C."/>
            <person name="Marriage T."/>
            <person name="Bhattacharya D."/>
            <person name="Klein A.S."/>
            <person name="Badis Y."/>
            <person name="Brodie J."/>
            <person name="Cao Y."/>
            <person name="Collen J."/>
            <person name="Dittami S.M."/>
            <person name="Gachon C.M."/>
            <person name="Green B.R."/>
            <person name="Karpowicz S."/>
            <person name="Kim J.W."/>
            <person name="Kudahl U."/>
            <person name="Lin S."/>
            <person name="Michel G."/>
            <person name="Mittag M."/>
            <person name="Olson B.J."/>
            <person name="Pangilinan J."/>
            <person name="Peng Y."/>
            <person name="Qiu H."/>
            <person name="Shu S."/>
            <person name="Singer J.T."/>
            <person name="Smith A.G."/>
            <person name="Sprecher B.N."/>
            <person name="Wagner V."/>
            <person name="Wang W."/>
            <person name="Wang Z.-Y."/>
            <person name="Yan J."/>
            <person name="Yarish C."/>
            <person name="Zoeuner-Riek S."/>
            <person name="Zhuang Y."/>
            <person name="Zou Y."/>
            <person name="Lindquist E.A."/>
            <person name="Grimwood J."/>
            <person name="Barry K."/>
            <person name="Rokhsar D.S."/>
            <person name="Schmutz J."/>
            <person name="Stiller J.W."/>
            <person name="Grossman A.R."/>
            <person name="Prochnik S.E."/>
        </authorList>
    </citation>
    <scope>NUCLEOTIDE SEQUENCE [LARGE SCALE GENOMIC DNA]</scope>
    <source>
        <strain evidence="3">4086291</strain>
    </source>
</reference>
<dbReference type="GO" id="GO:0019432">
    <property type="term" value="P:triglyceride biosynthetic process"/>
    <property type="evidence" value="ECO:0007669"/>
    <property type="project" value="TreeGrafter"/>
</dbReference>